<evidence type="ECO:0000259" key="14">
    <source>
        <dbReference type="PROSITE" id="PS51192"/>
    </source>
</evidence>
<evidence type="ECO:0000256" key="13">
    <source>
        <dbReference type="SAM" id="MobiDB-lite"/>
    </source>
</evidence>
<dbReference type="EMBL" id="HBFQ01026483">
    <property type="protein sequence ID" value="CAD8844341.1"/>
    <property type="molecule type" value="Transcribed_RNA"/>
</dbReference>
<accession>A0A7S1A6M9</accession>
<evidence type="ECO:0000256" key="7">
    <source>
        <dbReference type="ARBA" id="ARBA00022801"/>
    </source>
</evidence>
<gene>
    <name evidence="16" type="ORF">NSCI0253_LOCUS18691</name>
</gene>
<dbReference type="GO" id="GO:0003724">
    <property type="term" value="F:RNA helicase activity"/>
    <property type="evidence" value="ECO:0007669"/>
    <property type="project" value="UniProtKB-EC"/>
</dbReference>
<dbReference type="InterPro" id="IPR011545">
    <property type="entry name" value="DEAD/DEAH_box_helicase_dom"/>
</dbReference>
<dbReference type="PROSITE" id="PS51194">
    <property type="entry name" value="HELICASE_CTER"/>
    <property type="match status" value="1"/>
</dbReference>
<dbReference type="InterPro" id="IPR000629">
    <property type="entry name" value="RNA-helicase_DEAD-box_CS"/>
</dbReference>
<evidence type="ECO:0000256" key="9">
    <source>
        <dbReference type="ARBA" id="ARBA00022840"/>
    </source>
</evidence>
<proteinExistence type="inferred from homology"/>
<keyword evidence="8 12" id="KW-0347">Helicase</keyword>
<sequence>MRCVAMYGGAPKPTQMSKYRQGVHSIVACPGRLNDFLEGGQVRLDGIFKLVLDEADRMLDMGFEPQIRKILNKVPRKRHTLFFTATWPREVRKLASEILNRPYKVMIGNRDVLKGNQDITQIVKVLDAYSKNTQVFELLRLGGLLRPDSAGKALVFCNTKRMCDQLSNNLLRSGVPCSSIHGDKDQGTRDEALAGLKTGRIKVLVATDVAARGLDIKGVGLVLNFDPANNIEDYVHRIGRTARAGAKGYAITFLTPSDAHKARGIIEVMERTNQEVSPELRALGGSAPVGRTRGGKGGGRPGREKRSKSRSKSSSLSM</sequence>
<dbReference type="InterPro" id="IPR014001">
    <property type="entry name" value="Helicase_ATP-bd"/>
</dbReference>
<dbReference type="PROSITE" id="PS51192">
    <property type="entry name" value="HELICASE_ATP_BIND_1"/>
    <property type="match status" value="1"/>
</dbReference>
<dbReference type="SMART" id="SM00490">
    <property type="entry name" value="HELICc"/>
    <property type="match status" value="1"/>
</dbReference>
<dbReference type="CDD" id="cd00268">
    <property type="entry name" value="DEADc"/>
    <property type="match status" value="1"/>
</dbReference>
<dbReference type="AlphaFoldDB" id="A0A7S1A6M9"/>
<dbReference type="SUPFAM" id="SSF52540">
    <property type="entry name" value="P-loop containing nucleoside triphosphate hydrolases"/>
    <property type="match status" value="1"/>
</dbReference>
<keyword evidence="9 12" id="KW-0067">ATP-binding</keyword>
<dbReference type="GO" id="GO:0016787">
    <property type="term" value="F:hydrolase activity"/>
    <property type="evidence" value="ECO:0007669"/>
    <property type="project" value="UniProtKB-KW"/>
</dbReference>
<evidence type="ECO:0000313" key="16">
    <source>
        <dbReference type="EMBL" id="CAD8844341.1"/>
    </source>
</evidence>
<comment type="function">
    <text evidence="11">ATP-dependent RNA helicase required for 60S ribosomal subunit synthesis. Involved in efficient pre-rRNA processing, predominantly at site A3, which is necessary for the normal formation of 25S and 5.8S rRNAs.</text>
</comment>
<protein>
    <recommendedName>
        <fullName evidence="3">RNA helicase</fullName>
        <ecNumber evidence="3">3.6.4.13</ecNumber>
    </recommendedName>
</protein>
<keyword evidence="10" id="KW-0539">Nucleus</keyword>
<dbReference type="Pfam" id="PF00271">
    <property type="entry name" value="Helicase_C"/>
    <property type="match status" value="1"/>
</dbReference>
<evidence type="ECO:0000259" key="15">
    <source>
        <dbReference type="PROSITE" id="PS51194"/>
    </source>
</evidence>
<dbReference type="PROSITE" id="PS00039">
    <property type="entry name" value="DEAD_ATP_HELICASE"/>
    <property type="match status" value="1"/>
</dbReference>
<organism evidence="16">
    <name type="scientific">Noctiluca scintillans</name>
    <name type="common">Sea sparkle</name>
    <name type="synonym">Red tide dinoflagellate</name>
    <dbReference type="NCBI Taxonomy" id="2966"/>
    <lineage>
        <taxon>Eukaryota</taxon>
        <taxon>Sar</taxon>
        <taxon>Alveolata</taxon>
        <taxon>Dinophyceae</taxon>
        <taxon>Noctilucales</taxon>
        <taxon>Noctilucaceae</taxon>
        <taxon>Noctiluca</taxon>
    </lineage>
</organism>
<dbReference type="GO" id="GO:0003676">
    <property type="term" value="F:nucleic acid binding"/>
    <property type="evidence" value="ECO:0007669"/>
    <property type="project" value="InterPro"/>
</dbReference>
<dbReference type="InterPro" id="IPR044742">
    <property type="entry name" value="DEAD/DEAH_RhlB"/>
</dbReference>
<dbReference type="CDD" id="cd18787">
    <property type="entry name" value="SF2_C_DEAD"/>
    <property type="match status" value="1"/>
</dbReference>
<dbReference type="FunFam" id="3.40.50.300:FF:000008">
    <property type="entry name" value="ATP-dependent RNA helicase RhlB"/>
    <property type="match status" value="1"/>
</dbReference>
<dbReference type="PANTHER" id="PTHR47958">
    <property type="entry name" value="ATP-DEPENDENT RNA HELICASE DBP3"/>
    <property type="match status" value="1"/>
</dbReference>
<evidence type="ECO:0000256" key="8">
    <source>
        <dbReference type="ARBA" id="ARBA00022806"/>
    </source>
</evidence>
<dbReference type="InterPro" id="IPR001650">
    <property type="entry name" value="Helicase_C-like"/>
</dbReference>
<evidence type="ECO:0000256" key="2">
    <source>
        <dbReference type="ARBA" id="ARBA00009334"/>
    </source>
</evidence>
<evidence type="ECO:0000256" key="11">
    <source>
        <dbReference type="ARBA" id="ARBA00037449"/>
    </source>
</evidence>
<evidence type="ECO:0000256" key="10">
    <source>
        <dbReference type="ARBA" id="ARBA00023242"/>
    </source>
</evidence>
<dbReference type="InterPro" id="IPR027417">
    <property type="entry name" value="P-loop_NTPase"/>
</dbReference>
<feature type="domain" description="Helicase ATP-binding" evidence="14">
    <location>
        <begin position="1"/>
        <end position="105"/>
    </location>
</feature>
<dbReference type="GO" id="GO:0005524">
    <property type="term" value="F:ATP binding"/>
    <property type="evidence" value="ECO:0007669"/>
    <property type="project" value="UniProtKB-KW"/>
</dbReference>
<feature type="region of interest" description="Disordered" evidence="13">
    <location>
        <begin position="276"/>
        <end position="318"/>
    </location>
</feature>
<feature type="domain" description="Helicase C-terminal" evidence="15">
    <location>
        <begin position="121"/>
        <end position="284"/>
    </location>
</feature>
<evidence type="ECO:0000256" key="6">
    <source>
        <dbReference type="ARBA" id="ARBA00022741"/>
    </source>
</evidence>
<keyword evidence="6 12" id="KW-0547">Nucleotide-binding</keyword>
<keyword evidence="7 12" id="KW-0378">Hydrolase</keyword>
<comment type="similarity">
    <text evidence="2">Belongs to the DEAD box helicase family. DDX5/DBP2 subfamily.</text>
</comment>
<name>A0A7S1A6M9_NOCSC</name>
<dbReference type="EC" id="3.6.4.13" evidence="3"/>
<comment type="subcellular location">
    <subcellularLocation>
        <location evidence="1">Nucleus</location>
        <location evidence="1">Nucleolus</location>
    </subcellularLocation>
</comment>
<dbReference type="Gene3D" id="3.40.50.300">
    <property type="entry name" value="P-loop containing nucleotide triphosphate hydrolases"/>
    <property type="match status" value="2"/>
</dbReference>
<dbReference type="Pfam" id="PF00270">
    <property type="entry name" value="DEAD"/>
    <property type="match status" value="1"/>
</dbReference>
<evidence type="ECO:0000256" key="1">
    <source>
        <dbReference type="ARBA" id="ARBA00004604"/>
    </source>
</evidence>
<keyword evidence="4" id="KW-0690">Ribosome biogenesis</keyword>
<evidence type="ECO:0000256" key="3">
    <source>
        <dbReference type="ARBA" id="ARBA00012552"/>
    </source>
</evidence>
<evidence type="ECO:0000256" key="12">
    <source>
        <dbReference type="RuleBase" id="RU000492"/>
    </source>
</evidence>
<evidence type="ECO:0000256" key="5">
    <source>
        <dbReference type="ARBA" id="ARBA00022552"/>
    </source>
</evidence>
<keyword evidence="5" id="KW-0698">rRNA processing</keyword>
<reference evidence="16" key="1">
    <citation type="submission" date="2021-01" db="EMBL/GenBank/DDBJ databases">
        <authorList>
            <person name="Corre E."/>
            <person name="Pelletier E."/>
            <person name="Niang G."/>
            <person name="Scheremetjew M."/>
            <person name="Finn R."/>
            <person name="Kale V."/>
            <person name="Holt S."/>
            <person name="Cochrane G."/>
            <person name="Meng A."/>
            <person name="Brown T."/>
            <person name="Cohen L."/>
        </authorList>
    </citation>
    <scope>NUCLEOTIDE SEQUENCE</scope>
</reference>
<evidence type="ECO:0000256" key="4">
    <source>
        <dbReference type="ARBA" id="ARBA00022517"/>
    </source>
</evidence>